<dbReference type="AlphaFoldDB" id="A0A0H2S137"/>
<dbReference type="Proteomes" id="UP000053477">
    <property type="component" value="Unassembled WGS sequence"/>
</dbReference>
<gene>
    <name evidence="1" type="ORF">SCHPADRAFT_262414</name>
</gene>
<dbReference type="EMBL" id="KQ085929">
    <property type="protein sequence ID" value="KLO15453.1"/>
    <property type="molecule type" value="Genomic_DNA"/>
</dbReference>
<sequence length="584" mass="65907">MARRLQKPHFWTSHQSIEAYCAHQTELLLKYRDELFEEMEKAVQDEYDRGLAAEGHIEAKRQGMDKTKMLVHLKNMQLEVIRRAMSSTRGDLDALTKERADLLSQIGDTLASRSLPTLPDETITHIFSYLYWMEDYSFLDDHPWGRNPDSGIKTTLRRLLDDVGTPSGWKDIIYRQIPIVLVAKSKDVDYVRAVPGLRNLVGAHPTIHLMHEPKDEELMRRPSTTILVDTSDFSEAVKGLESVREFPWRNLIFFTGTRVRGEGVGEMMEVFMKNYAFKFADLITLEFPYSGCYNESDLNLGAFLRGCTEAHSQAQAEFLTCSLKTVRAPILLLPGLRPFLSNITVLEAGISLAKDSAQRSVSNLLECLQPCSHSLSNLTVTIVAPNYRPDGSQQDTTDTGGRRKGNLTLPHLKQLRFEAVPNRIVEDILSSTNIPSLSHLSFTRCNAVFGGNQFDGSPFISTVLLHESFPTLESISFGYWDGRQYAKFFSSLASPDANGTWLLPRLDAIQFGLDHDVAEMLEALTKAVKNRLADCATKSIRSISMSKVTPMGLPFYGNEEHVEPLKLIVPELITRVDEERRSTW</sequence>
<protein>
    <submittedName>
        <fullName evidence="1">Uncharacterized protein</fullName>
    </submittedName>
</protein>
<evidence type="ECO:0000313" key="1">
    <source>
        <dbReference type="EMBL" id="KLO15453.1"/>
    </source>
</evidence>
<proteinExistence type="predicted"/>
<dbReference type="InParanoid" id="A0A0H2S137"/>
<reference evidence="1 2" key="1">
    <citation type="submission" date="2015-04" db="EMBL/GenBank/DDBJ databases">
        <title>Complete genome sequence of Schizopora paradoxa KUC8140, a cosmopolitan wood degrader in East Asia.</title>
        <authorList>
            <consortium name="DOE Joint Genome Institute"/>
            <person name="Min B."/>
            <person name="Park H."/>
            <person name="Jang Y."/>
            <person name="Kim J.-J."/>
            <person name="Kim K.H."/>
            <person name="Pangilinan J."/>
            <person name="Lipzen A."/>
            <person name="Riley R."/>
            <person name="Grigoriev I.V."/>
            <person name="Spatafora J.W."/>
            <person name="Choi I.-G."/>
        </authorList>
    </citation>
    <scope>NUCLEOTIDE SEQUENCE [LARGE SCALE GENOMIC DNA]</scope>
    <source>
        <strain evidence="1 2">KUC8140</strain>
    </source>
</reference>
<evidence type="ECO:0000313" key="2">
    <source>
        <dbReference type="Proteomes" id="UP000053477"/>
    </source>
</evidence>
<name>A0A0H2S137_9AGAM</name>
<keyword evidence="2" id="KW-1185">Reference proteome</keyword>
<accession>A0A0H2S137</accession>
<organism evidence="1 2">
    <name type="scientific">Schizopora paradoxa</name>
    <dbReference type="NCBI Taxonomy" id="27342"/>
    <lineage>
        <taxon>Eukaryota</taxon>
        <taxon>Fungi</taxon>
        <taxon>Dikarya</taxon>
        <taxon>Basidiomycota</taxon>
        <taxon>Agaricomycotina</taxon>
        <taxon>Agaricomycetes</taxon>
        <taxon>Hymenochaetales</taxon>
        <taxon>Schizoporaceae</taxon>
        <taxon>Schizopora</taxon>
    </lineage>
</organism>